<organism evidence="1 2">
    <name type="scientific">Streptomyces justiciae</name>
    <dbReference type="NCBI Taxonomy" id="2780140"/>
    <lineage>
        <taxon>Bacteria</taxon>
        <taxon>Bacillati</taxon>
        <taxon>Actinomycetota</taxon>
        <taxon>Actinomycetes</taxon>
        <taxon>Kitasatosporales</taxon>
        <taxon>Streptomycetaceae</taxon>
        <taxon>Streptomyces</taxon>
    </lineage>
</organism>
<sequence length="196" mass="21627">MGNSRAYPILRTPDAALAYAQAKRVVELLESVEAEVWLMAELHTVAEVRRMAKVLPQGPYDYATTRKDPTTGDYLYFEADVTTADDATLEAALPLVISEEFPRGEVEDLFVAAVGTGMAAIEWHGTWPEDPEADQHGSPKYDGVQVVFHGDHAQWGTGSEDHTLFVHVNKWGDLPRARKLAAHIDSEVLGEAQLGW</sequence>
<evidence type="ECO:0000313" key="2">
    <source>
        <dbReference type="Proteomes" id="UP001257948"/>
    </source>
</evidence>
<evidence type="ECO:0000313" key="1">
    <source>
        <dbReference type="EMBL" id="MDT7840984.1"/>
    </source>
</evidence>
<dbReference type="Proteomes" id="UP001257948">
    <property type="component" value="Unassembled WGS sequence"/>
</dbReference>
<protein>
    <submittedName>
        <fullName evidence="1">Uncharacterized protein</fullName>
    </submittedName>
</protein>
<gene>
    <name evidence="1" type="ORF">RQC66_09580</name>
</gene>
<dbReference type="RefSeq" id="WP_314199789.1">
    <property type="nucleotide sequence ID" value="NZ_JAVTLL010000005.1"/>
</dbReference>
<proteinExistence type="predicted"/>
<keyword evidence="2" id="KW-1185">Reference proteome</keyword>
<comment type="caution">
    <text evidence="1">The sequence shown here is derived from an EMBL/GenBank/DDBJ whole genome shotgun (WGS) entry which is preliminary data.</text>
</comment>
<reference evidence="2" key="1">
    <citation type="submission" date="2023-07" db="EMBL/GenBank/DDBJ databases">
        <title>Draft genome sequence of the endophytic actinobacterium Streptomyces justiciae WPN32, a potential antibiotic producer.</title>
        <authorList>
            <person name="Yasawong M."/>
            <person name="Pana W."/>
            <person name="Ganta P."/>
            <person name="Santapan N."/>
            <person name="Songngamsuk T."/>
            <person name="Phatcharaharikarn M."/>
            <person name="Kerdtoob S."/>
            <person name="Nantapong N."/>
        </authorList>
    </citation>
    <scope>NUCLEOTIDE SEQUENCE [LARGE SCALE GENOMIC DNA]</scope>
    <source>
        <strain evidence="2">WPN32</strain>
    </source>
</reference>
<accession>A0ABU3LP27</accession>
<name>A0ABU3LP27_9ACTN</name>
<dbReference type="EMBL" id="JAVTLL010000005">
    <property type="protein sequence ID" value="MDT7840984.1"/>
    <property type="molecule type" value="Genomic_DNA"/>
</dbReference>